<feature type="compositionally biased region" description="Low complexity" evidence="1">
    <location>
        <begin position="105"/>
        <end position="134"/>
    </location>
</feature>
<organism evidence="2 3">
    <name type="scientific">Venturia nashicola</name>
    <dbReference type="NCBI Taxonomy" id="86259"/>
    <lineage>
        <taxon>Eukaryota</taxon>
        <taxon>Fungi</taxon>
        <taxon>Dikarya</taxon>
        <taxon>Ascomycota</taxon>
        <taxon>Pezizomycotina</taxon>
        <taxon>Dothideomycetes</taxon>
        <taxon>Pleosporomycetidae</taxon>
        <taxon>Venturiales</taxon>
        <taxon>Venturiaceae</taxon>
        <taxon>Venturia</taxon>
    </lineage>
</organism>
<gene>
    <name evidence="2" type="ORF">E6O75_ATG04680</name>
</gene>
<evidence type="ECO:0000313" key="2">
    <source>
        <dbReference type="EMBL" id="TID21285.1"/>
    </source>
</evidence>
<dbReference type="Proteomes" id="UP000298493">
    <property type="component" value="Unassembled WGS sequence"/>
</dbReference>
<sequence length="367" mass="41645">MSTAYTKIRLRADAPIFTPQSVNTDFEACVTKASTSILSEEYFTAASFKVSETRSEDNSSSEPPTSSKSSSPSTSPSTPSEECFTSANYKHPETGFEYKTPPLSPSANLSSDSTSNSESSTHSTPLTNPTTTASYSPPTLSTTEEHINNTNNDLLTLPSPAYHWLKNATTTLQEDLEWSHGHNATTQIPTLHSHLQTFTTTSLTKSWHKNLDWKNFPLPTWSFHSTTLTASADEFFHRKTYMAIINEREFWLPHHIHDWFKTSMMYIFYDLAEKRENPLEPRTLPLCQFLSRAEEGGWFERGGWLEFMDWSRFPMLEEEDDAEDLYWRAVDMTGVDEDGKGQEESVGEDEIECMMGRTQDWNACAEP</sequence>
<accession>A0A4Z1PEH6</accession>
<proteinExistence type="predicted"/>
<dbReference type="EMBL" id="SNSC02000009">
    <property type="protein sequence ID" value="TID21285.1"/>
    <property type="molecule type" value="Genomic_DNA"/>
</dbReference>
<feature type="compositionally biased region" description="Polar residues" evidence="1">
    <location>
        <begin position="135"/>
        <end position="153"/>
    </location>
</feature>
<protein>
    <submittedName>
        <fullName evidence="2">Uncharacterized protein</fullName>
    </submittedName>
</protein>
<feature type="compositionally biased region" description="Low complexity" evidence="1">
    <location>
        <begin position="60"/>
        <end position="82"/>
    </location>
</feature>
<evidence type="ECO:0000313" key="3">
    <source>
        <dbReference type="Proteomes" id="UP000298493"/>
    </source>
</evidence>
<feature type="region of interest" description="Disordered" evidence="1">
    <location>
        <begin position="51"/>
        <end position="153"/>
    </location>
</feature>
<dbReference type="AlphaFoldDB" id="A0A4Z1PEH6"/>
<evidence type="ECO:0000256" key="1">
    <source>
        <dbReference type="SAM" id="MobiDB-lite"/>
    </source>
</evidence>
<comment type="caution">
    <text evidence="2">The sequence shown here is derived from an EMBL/GenBank/DDBJ whole genome shotgun (WGS) entry which is preliminary data.</text>
</comment>
<keyword evidence="3" id="KW-1185">Reference proteome</keyword>
<name>A0A4Z1PEH6_9PEZI</name>
<reference evidence="2 3" key="1">
    <citation type="submission" date="2019-04" db="EMBL/GenBank/DDBJ databases">
        <title>High contiguity whole genome sequence and gene annotation resource for two Venturia nashicola isolates.</title>
        <authorList>
            <person name="Prokchorchik M."/>
            <person name="Won K."/>
            <person name="Lee Y."/>
            <person name="Choi E.D."/>
            <person name="Segonzac C."/>
            <person name="Sohn K.H."/>
        </authorList>
    </citation>
    <scope>NUCLEOTIDE SEQUENCE [LARGE SCALE GENOMIC DNA]</scope>
    <source>
        <strain evidence="2 3">PRI2</strain>
    </source>
</reference>